<evidence type="ECO:0000256" key="2">
    <source>
        <dbReference type="SAM" id="Phobius"/>
    </source>
</evidence>
<keyword evidence="2" id="KW-0472">Membrane</keyword>
<keyword evidence="1" id="KW-0175">Coiled coil</keyword>
<name>A0A1A5JY38_RHILI</name>
<dbReference type="RefSeq" id="WP_032928746.1">
    <property type="nucleotide sequence ID" value="NZ_LZTH01000004.1"/>
</dbReference>
<reference evidence="4" key="1">
    <citation type="submission" date="2016-06" db="EMBL/GenBank/DDBJ databases">
        <title>NZP2037 Pacbio-Illumina hybrid assembly.</title>
        <authorList>
            <person name="Ramsay J.P."/>
        </authorList>
    </citation>
    <scope>NUCLEOTIDE SEQUENCE [LARGE SCALE GENOMIC DNA]</scope>
    <source>
        <strain evidence="4">R7ANS::ICEMlSym2042</strain>
    </source>
</reference>
<feature type="transmembrane region" description="Helical" evidence="2">
    <location>
        <begin position="144"/>
        <end position="168"/>
    </location>
</feature>
<evidence type="ECO:0000313" key="4">
    <source>
        <dbReference type="Proteomes" id="UP000093748"/>
    </source>
</evidence>
<evidence type="ECO:0000256" key="1">
    <source>
        <dbReference type="SAM" id="Coils"/>
    </source>
</evidence>
<sequence>MKRLTAVPVYTAGDYPQIRMLSDTDDLPATWEEWRMLFETSQAQCLRARRSDCHKVRIRPDRFRVWLDARSLSASGHSRRLYAQELLDLRTARWEMARAAEETERAAEEAARAAEQEAMAKLIAQRRYLKEAERQARISHKRQMVVIVLVAISVALVAQELSMLARWLGW</sequence>
<gene>
    <name evidence="3" type="ORF">BAE39_24865</name>
</gene>
<dbReference type="OrthoDB" id="8100582at2"/>
<proteinExistence type="predicted"/>
<organism evidence="3 4">
    <name type="scientific">Rhizobium loti</name>
    <name type="common">Mesorhizobium loti</name>
    <dbReference type="NCBI Taxonomy" id="381"/>
    <lineage>
        <taxon>Bacteria</taxon>
        <taxon>Pseudomonadati</taxon>
        <taxon>Pseudomonadota</taxon>
        <taxon>Alphaproteobacteria</taxon>
        <taxon>Hyphomicrobiales</taxon>
        <taxon>Phyllobacteriaceae</taxon>
        <taxon>Mesorhizobium</taxon>
    </lineage>
</organism>
<comment type="caution">
    <text evidence="3">The sequence shown here is derived from an EMBL/GenBank/DDBJ whole genome shotgun (WGS) entry which is preliminary data.</text>
</comment>
<dbReference type="GeneID" id="66685965"/>
<dbReference type="EMBL" id="LZTJ01000034">
    <property type="protein sequence ID" value="OBP69585.1"/>
    <property type="molecule type" value="Genomic_DNA"/>
</dbReference>
<keyword evidence="2" id="KW-1133">Transmembrane helix</keyword>
<accession>A0A1A5JY38</accession>
<evidence type="ECO:0000313" key="3">
    <source>
        <dbReference type="EMBL" id="OBP69585.1"/>
    </source>
</evidence>
<dbReference type="AlphaFoldDB" id="A0A1A5JY38"/>
<feature type="coiled-coil region" evidence="1">
    <location>
        <begin position="89"/>
        <end position="120"/>
    </location>
</feature>
<dbReference type="Proteomes" id="UP000093748">
    <property type="component" value="Unassembled WGS sequence"/>
</dbReference>
<keyword evidence="2" id="KW-0812">Transmembrane</keyword>
<protein>
    <submittedName>
        <fullName evidence="3">Uncharacterized protein</fullName>
    </submittedName>
</protein>